<dbReference type="AlphaFoldDB" id="A0A0J9X5W1"/>
<evidence type="ECO:0000256" key="1">
    <source>
        <dbReference type="SAM" id="Phobius"/>
    </source>
</evidence>
<keyword evidence="3" id="KW-1185">Reference proteome</keyword>
<proteinExistence type="predicted"/>
<evidence type="ECO:0000313" key="2">
    <source>
        <dbReference type="EMBL" id="CDO52558.1"/>
    </source>
</evidence>
<feature type="transmembrane region" description="Helical" evidence="1">
    <location>
        <begin position="69"/>
        <end position="90"/>
    </location>
</feature>
<organism evidence="2 3">
    <name type="scientific">Geotrichum candidum</name>
    <name type="common">Oospora lactis</name>
    <name type="synonym">Dipodascus geotrichum</name>
    <dbReference type="NCBI Taxonomy" id="1173061"/>
    <lineage>
        <taxon>Eukaryota</taxon>
        <taxon>Fungi</taxon>
        <taxon>Dikarya</taxon>
        <taxon>Ascomycota</taxon>
        <taxon>Saccharomycotina</taxon>
        <taxon>Dipodascomycetes</taxon>
        <taxon>Dipodascales</taxon>
        <taxon>Dipodascaceae</taxon>
        <taxon>Geotrichum</taxon>
    </lineage>
</organism>
<reference evidence="2" key="1">
    <citation type="submission" date="2014-03" db="EMBL/GenBank/DDBJ databases">
        <authorList>
            <person name="Casaregola S."/>
        </authorList>
    </citation>
    <scope>NUCLEOTIDE SEQUENCE [LARGE SCALE GENOMIC DNA]</scope>
    <source>
        <strain evidence="2">CLIB 918</strain>
    </source>
</reference>
<protein>
    <submittedName>
        <fullName evidence="2">Uncharacterized protein</fullName>
    </submittedName>
</protein>
<feature type="transmembrane region" description="Helical" evidence="1">
    <location>
        <begin position="110"/>
        <end position="127"/>
    </location>
</feature>
<dbReference type="Proteomes" id="UP000242525">
    <property type="component" value="Unassembled WGS sequence"/>
</dbReference>
<keyword evidence="1" id="KW-1133">Transmembrane helix</keyword>
<dbReference type="EMBL" id="CCBN010000003">
    <property type="protein sequence ID" value="CDO52558.1"/>
    <property type="molecule type" value="Genomic_DNA"/>
</dbReference>
<name>A0A0J9X5W1_GEOCN</name>
<keyword evidence="1" id="KW-0812">Transmembrane</keyword>
<sequence length="130" mass="14258">MPDAKTQKSQAMFKDDSGHMPWHYFQPKSLVGKTKGGGSNGEGGYKSSLVGAFNPSTLKKVKKYLELNWKVLALTFAAYVVLDLLVPGVPMVDPMTGKVITVYPDWHVEVLPKILVLVSALAVYRVLPNP</sequence>
<gene>
    <name evidence="2" type="ORF">BN980_GECA03s03827g</name>
</gene>
<comment type="caution">
    <text evidence="2">The sequence shown here is derived from an EMBL/GenBank/DDBJ whole genome shotgun (WGS) entry which is preliminary data.</text>
</comment>
<keyword evidence="1" id="KW-0472">Membrane</keyword>
<evidence type="ECO:0000313" key="3">
    <source>
        <dbReference type="Proteomes" id="UP000242525"/>
    </source>
</evidence>
<accession>A0A0J9X5W1</accession>